<evidence type="ECO:0000313" key="2">
    <source>
        <dbReference type="Proteomes" id="UP000466442"/>
    </source>
</evidence>
<dbReference type="AlphaFoldDB" id="A0A8S9Y285"/>
<protein>
    <submittedName>
        <fullName evidence="1">Uncharacterized protein</fullName>
    </submittedName>
</protein>
<sequence length="102" mass="11912">MTLEGLCYQLLLEHLRKQLYYLENRKFRWEVNGGGEAPLRPHRAPLGLEAIPLARTVSDRSEVRGFRDVPLVPDHAMANSPTLDRSRLRFQFKLDDVNYYGR</sequence>
<proteinExistence type="predicted"/>
<reference evidence="1" key="1">
    <citation type="journal article" date="2021" name="Mol. Ecol. Resour.">
        <title>Apolygus lucorum genome provides insights into omnivorousness and mesophyll feeding.</title>
        <authorList>
            <person name="Liu Y."/>
            <person name="Liu H."/>
            <person name="Wang H."/>
            <person name="Huang T."/>
            <person name="Liu B."/>
            <person name="Yang B."/>
            <person name="Yin L."/>
            <person name="Li B."/>
            <person name="Zhang Y."/>
            <person name="Zhang S."/>
            <person name="Jiang F."/>
            <person name="Zhang X."/>
            <person name="Ren Y."/>
            <person name="Wang B."/>
            <person name="Wang S."/>
            <person name="Lu Y."/>
            <person name="Wu K."/>
            <person name="Fan W."/>
            <person name="Wang G."/>
        </authorList>
    </citation>
    <scope>NUCLEOTIDE SEQUENCE</scope>
    <source>
        <strain evidence="1">12Hb</strain>
    </source>
</reference>
<accession>A0A8S9Y285</accession>
<evidence type="ECO:0000313" key="1">
    <source>
        <dbReference type="EMBL" id="KAF6214934.1"/>
    </source>
</evidence>
<gene>
    <name evidence="1" type="ORF">GE061_009679</name>
</gene>
<organism evidence="1 2">
    <name type="scientific">Apolygus lucorum</name>
    <name type="common">Small green plant bug</name>
    <name type="synonym">Lygocoris lucorum</name>
    <dbReference type="NCBI Taxonomy" id="248454"/>
    <lineage>
        <taxon>Eukaryota</taxon>
        <taxon>Metazoa</taxon>
        <taxon>Ecdysozoa</taxon>
        <taxon>Arthropoda</taxon>
        <taxon>Hexapoda</taxon>
        <taxon>Insecta</taxon>
        <taxon>Pterygota</taxon>
        <taxon>Neoptera</taxon>
        <taxon>Paraneoptera</taxon>
        <taxon>Hemiptera</taxon>
        <taxon>Heteroptera</taxon>
        <taxon>Panheteroptera</taxon>
        <taxon>Cimicomorpha</taxon>
        <taxon>Miridae</taxon>
        <taxon>Mirini</taxon>
        <taxon>Apolygus</taxon>
    </lineage>
</organism>
<name>A0A8S9Y285_APOLU</name>
<dbReference type="EMBL" id="WIXP02000002">
    <property type="protein sequence ID" value="KAF6214934.1"/>
    <property type="molecule type" value="Genomic_DNA"/>
</dbReference>
<dbReference type="Proteomes" id="UP000466442">
    <property type="component" value="Unassembled WGS sequence"/>
</dbReference>
<keyword evidence="2" id="KW-1185">Reference proteome</keyword>
<comment type="caution">
    <text evidence="1">The sequence shown here is derived from an EMBL/GenBank/DDBJ whole genome shotgun (WGS) entry which is preliminary data.</text>
</comment>